<evidence type="ECO:0000313" key="2">
    <source>
        <dbReference type="Proteomes" id="UP000280834"/>
    </source>
</evidence>
<dbReference type="Proteomes" id="UP000280834">
    <property type="component" value="Unassembled WGS sequence"/>
</dbReference>
<evidence type="ECO:0000313" key="1">
    <source>
        <dbReference type="EMBL" id="VDO15604.1"/>
    </source>
</evidence>
<dbReference type="AlphaFoldDB" id="A0A0R3QDV7"/>
<accession>A0A0R3QDV7</accession>
<sequence>MRNSTCTVTTGAKLSDIQAKLNQMVEPFILVILGCADFLTVGTLSRQSEERRRVNDETVLWLFRYK</sequence>
<reference evidence="1 2" key="2">
    <citation type="submission" date="2018-11" db="EMBL/GenBank/DDBJ databases">
        <authorList>
            <consortium name="Pathogen Informatics"/>
        </authorList>
    </citation>
    <scope>NUCLEOTIDE SEQUENCE [LARGE SCALE GENOMIC DNA]</scope>
</reference>
<protein>
    <submittedName>
        <fullName evidence="1 3">Uncharacterized protein</fullName>
    </submittedName>
</protein>
<name>A0A0R3QDV7_9BILA</name>
<proteinExistence type="predicted"/>
<gene>
    <name evidence="1" type="ORF">BTMF_LOCUS3840</name>
</gene>
<dbReference type="EMBL" id="UZAG01003605">
    <property type="protein sequence ID" value="VDO15604.1"/>
    <property type="molecule type" value="Genomic_DNA"/>
</dbReference>
<dbReference type="WBParaSite" id="BTMF_0000454301-mRNA-1">
    <property type="protein sequence ID" value="BTMF_0000454301-mRNA-1"/>
    <property type="gene ID" value="BTMF_0000454301"/>
</dbReference>
<evidence type="ECO:0000313" key="3">
    <source>
        <dbReference type="WBParaSite" id="BTMF_0000454301-mRNA-1"/>
    </source>
</evidence>
<reference evidence="3" key="1">
    <citation type="submission" date="2017-02" db="UniProtKB">
        <authorList>
            <consortium name="WormBaseParasite"/>
        </authorList>
    </citation>
    <scope>IDENTIFICATION</scope>
</reference>
<keyword evidence="2" id="KW-1185">Reference proteome</keyword>
<organism evidence="3">
    <name type="scientific">Brugia timori</name>
    <dbReference type="NCBI Taxonomy" id="42155"/>
    <lineage>
        <taxon>Eukaryota</taxon>
        <taxon>Metazoa</taxon>
        <taxon>Ecdysozoa</taxon>
        <taxon>Nematoda</taxon>
        <taxon>Chromadorea</taxon>
        <taxon>Rhabditida</taxon>
        <taxon>Spirurina</taxon>
        <taxon>Spiruromorpha</taxon>
        <taxon>Filarioidea</taxon>
        <taxon>Onchocercidae</taxon>
        <taxon>Brugia</taxon>
    </lineage>
</organism>